<keyword evidence="2" id="KW-1185">Reference proteome</keyword>
<organism evidence="1 2">
    <name type="scientific">Niallia hominis</name>
    <dbReference type="NCBI Taxonomy" id="3133173"/>
    <lineage>
        <taxon>Bacteria</taxon>
        <taxon>Bacillati</taxon>
        <taxon>Bacillota</taxon>
        <taxon>Bacilli</taxon>
        <taxon>Bacillales</taxon>
        <taxon>Bacillaceae</taxon>
        <taxon>Niallia</taxon>
    </lineage>
</organism>
<evidence type="ECO:0000313" key="1">
    <source>
        <dbReference type="EMBL" id="MEQ2464954.1"/>
    </source>
</evidence>
<dbReference type="EMBL" id="JBBMFN010000006">
    <property type="protein sequence ID" value="MEQ2464954.1"/>
    <property type="molecule type" value="Genomic_DNA"/>
</dbReference>
<sequence length="61" mass="6725">MNLEKYILASITTNPSKVAPGNGVYYCENTTEMENVATNLEAILDGIAHKIGEEVYIIVKH</sequence>
<comment type="caution">
    <text evidence="1">The sequence shown here is derived from an EMBL/GenBank/DDBJ whole genome shotgun (WGS) entry which is preliminary data.</text>
</comment>
<dbReference type="RefSeq" id="WP_031538296.1">
    <property type="nucleotide sequence ID" value="NZ_JBBMFN010000006.1"/>
</dbReference>
<proteinExistence type="predicted"/>
<dbReference type="InterPro" id="IPR054055">
    <property type="entry name" value="YpzH"/>
</dbReference>
<dbReference type="Pfam" id="PF21835">
    <property type="entry name" value="YIEGIA_cap"/>
    <property type="match status" value="1"/>
</dbReference>
<name>A0ABV1EV44_9BACI</name>
<protein>
    <submittedName>
        <fullName evidence="1">Uncharacterized protein</fullName>
    </submittedName>
</protein>
<reference evidence="1 2" key="1">
    <citation type="submission" date="2024-03" db="EMBL/GenBank/DDBJ databases">
        <title>Human intestinal bacterial collection.</title>
        <authorList>
            <person name="Pauvert C."/>
            <person name="Hitch T.C.A."/>
            <person name="Clavel T."/>
        </authorList>
    </citation>
    <scope>NUCLEOTIDE SEQUENCE [LARGE SCALE GENOMIC DNA]</scope>
    <source>
        <strain evidence="1 2">CLA-SR-H024</strain>
    </source>
</reference>
<accession>A0ABV1EV44</accession>
<dbReference type="Proteomes" id="UP001465426">
    <property type="component" value="Unassembled WGS sequence"/>
</dbReference>
<gene>
    <name evidence="1" type="ORF">WMO63_04620</name>
</gene>
<evidence type="ECO:0000313" key="2">
    <source>
        <dbReference type="Proteomes" id="UP001465426"/>
    </source>
</evidence>